<organism evidence="3 4">
    <name type="scientific">BD1-7 clade bacterium</name>
    <dbReference type="NCBI Taxonomy" id="2029982"/>
    <lineage>
        <taxon>Bacteria</taxon>
        <taxon>Pseudomonadati</taxon>
        <taxon>Pseudomonadota</taxon>
        <taxon>Gammaproteobacteria</taxon>
        <taxon>Cellvibrionales</taxon>
        <taxon>Spongiibacteraceae</taxon>
        <taxon>BD1-7 clade</taxon>
    </lineage>
</organism>
<keyword evidence="1" id="KW-0472">Membrane</keyword>
<accession>A0A5S9PYR3</accession>
<dbReference type="Proteomes" id="UP000441399">
    <property type="component" value="Unassembled WGS sequence"/>
</dbReference>
<keyword evidence="1" id="KW-0812">Transmembrane</keyword>
<dbReference type="EMBL" id="CACSIO010000003">
    <property type="protein sequence ID" value="CAA0094311.1"/>
    <property type="molecule type" value="Genomic_DNA"/>
</dbReference>
<reference evidence="3 4" key="1">
    <citation type="submission" date="2019-11" db="EMBL/GenBank/DDBJ databases">
        <authorList>
            <person name="Holert J."/>
        </authorList>
    </citation>
    <scope>NUCLEOTIDE SEQUENCE [LARGE SCALE GENOMIC DNA]</scope>
    <source>
        <strain evidence="3">SB11_3</strain>
    </source>
</reference>
<evidence type="ECO:0000313" key="4">
    <source>
        <dbReference type="Proteomes" id="UP000441399"/>
    </source>
</evidence>
<dbReference type="EMBL" id="CACSIO010000012">
    <property type="protein sequence ID" value="CAA0109636.1"/>
    <property type="molecule type" value="Genomic_DNA"/>
</dbReference>
<sequence length="106" mass="12092">MECPYCFEEFTFHEVSDEQREVSHFSTRFHCPHCDKPVRTSNRYEVLTFVSFILIIGSLSLWVLSFFHAAPLALEYVVTVTLLGMLLFAANAVTANLVCDSNTNHD</sequence>
<evidence type="ECO:0000256" key="1">
    <source>
        <dbReference type="SAM" id="Phobius"/>
    </source>
</evidence>
<name>A0A5S9PYR3_9GAMM</name>
<keyword evidence="4" id="KW-1185">Reference proteome</keyword>
<proteinExistence type="predicted"/>
<protein>
    <recommendedName>
        <fullName evidence="5">Cxxc_20_cxxc protein</fullName>
    </recommendedName>
</protein>
<keyword evidence="1" id="KW-1133">Transmembrane helix</keyword>
<feature type="transmembrane region" description="Helical" evidence="1">
    <location>
        <begin position="76"/>
        <end position="99"/>
    </location>
</feature>
<evidence type="ECO:0008006" key="5">
    <source>
        <dbReference type="Google" id="ProtNLM"/>
    </source>
</evidence>
<gene>
    <name evidence="3" type="ORF">OPDIPICF_01486</name>
    <name evidence="2" type="ORF">OPDIPICF_03955</name>
</gene>
<dbReference type="AlphaFoldDB" id="A0A5S9PYR3"/>
<feature type="transmembrane region" description="Helical" evidence="1">
    <location>
        <begin position="46"/>
        <end position="70"/>
    </location>
</feature>
<evidence type="ECO:0000313" key="2">
    <source>
        <dbReference type="EMBL" id="CAA0094311.1"/>
    </source>
</evidence>
<evidence type="ECO:0000313" key="3">
    <source>
        <dbReference type="EMBL" id="CAA0109636.1"/>
    </source>
</evidence>